<organism evidence="1 2">
    <name type="scientific">Stenotrophomonas lacuserhaii</name>
    <dbReference type="NCBI Taxonomy" id="2760084"/>
    <lineage>
        <taxon>Bacteria</taxon>
        <taxon>Pseudomonadati</taxon>
        <taxon>Pseudomonadota</taxon>
        <taxon>Gammaproteobacteria</taxon>
        <taxon>Lysobacterales</taxon>
        <taxon>Lysobacteraceae</taxon>
        <taxon>Stenotrophomonas</taxon>
    </lineage>
</organism>
<keyword evidence="2" id="KW-1185">Reference proteome</keyword>
<dbReference type="Pfam" id="PF21716">
    <property type="entry name" value="dnstrm_HI1420"/>
    <property type="match status" value="1"/>
</dbReference>
<name>A0A8X8FTP7_9GAMM</name>
<comment type="caution">
    <text evidence="1">The sequence shown here is derived from an EMBL/GenBank/DDBJ whole genome shotgun (WGS) entry which is preliminary data.</text>
</comment>
<dbReference type="EMBL" id="JACSQS010000013">
    <property type="protein sequence ID" value="MBD7955052.1"/>
    <property type="molecule type" value="Genomic_DNA"/>
</dbReference>
<reference evidence="1 2" key="1">
    <citation type="submission" date="2020-08" db="EMBL/GenBank/DDBJ databases">
        <title>A Genomic Blueprint of the Chicken Gut Microbiome.</title>
        <authorList>
            <person name="Gilroy R."/>
            <person name="Ravi A."/>
            <person name="Getino M."/>
            <person name="Pursley I."/>
            <person name="Horton D.L."/>
            <person name="Alikhan N.-F."/>
            <person name="Baker D."/>
            <person name="Gharbi K."/>
            <person name="Hall N."/>
            <person name="Watson M."/>
            <person name="Adriaenssens E.M."/>
            <person name="Foster-Nyarko E."/>
            <person name="Jarju S."/>
            <person name="Secka A."/>
            <person name="Antonio M."/>
            <person name="Oren A."/>
            <person name="Chaudhuri R."/>
            <person name="La Ragione R.M."/>
            <person name="Hildebrand F."/>
            <person name="Pallen M.J."/>
        </authorList>
    </citation>
    <scope>NUCLEOTIDE SEQUENCE [LARGE SCALE GENOMIC DNA]</scope>
    <source>
        <strain evidence="1 2">Sa5BUN4</strain>
    </source>
</reference>
<evidence type="ECO:0000313" key="2">
    <source>
        <dbReference type="Proteomes" id="UP000636938"/>
    </source>
</evidence>
<protein>
    <submittedName>
        <fullName evidence="1">Uncharacterized protein</fullName>
    </submittedName>
</protein>
<evidence type="ECO:0000313" key="1">
    <source>
        <dbReference type="EMBL" id="MBD7955052.1"/>
    </source>
</evidence>
<dbReference type="AlphaFoldDB" id="A0A8X8FTP7"/>
<dbReference type="InterPro" id="IPR014057">
    <property type="entry name" value="HI1420"/>
</dbReference>
<sequence>MSHVAQQCGLSSESMRRQLNGTRPLYFDSVLGVMRALRIQLRVEASA</sequence>
<gene>
    <name evidence="1" type="ORF">H9654_12660</name>
</gene>
<proteinExistence type="predicted"/>
<accession>A0A8X8FTP7</accession>
<dbReference type="Proteomes" id="UP000636938">
    <property type="component" value="Unassembled WGS sequence"/>
</dbReference>